<sequence>MGSCANTDDALRKELEDELMDVGERLLRFPSSNDELLLLLEEVESILSRVPQELVRSKTKSIIPIMAAMTTDELFRHADVNIQVAVASCLNEITRITAPTYPYPDKQMEEIFKLFMVALEELSSKPGSNYLRAQQILETLASVRSCLIMLDIEMDAMIVKMFQLFFNTIRSNHSCNIFKYMETIMTTIIEESDDISLELLKTLLDNVRMENKNVTPIGWELGKTVIVRCATKLEPRLREAVKHLDLKVGDYAEIVASACDVTSNGQNLVATTCLSGDGISKLDIISEAEQVNCTLEMKDINILDNENPPENSAEIAQLQKNHAHSDTEALNSAEKLKSEKDRGAQQRKRGKKPNSLMRPEEGYEYTWTRVGLDNNQEMGWVLALEAVNLHMPINDSSQRKSGSVKKVSSDKRGRPKKQESTSRCLDSNGKVESNEVSYKMSKRSHIGNGMELVDCGAEIVNSRVMIWWPLDRVFYSGTVESFDPLTKKHTIKYDDEEKEVLDLSEERWKLANKKPQQVKSSPKQEANHPSPANELVKAREKIAKRKSGSSKKQQAALSPQRSKSEGVFLVKDEHAKQIPH</sequence>
<keyword evidence="7" id="KW-1185">Reference proteome</keyword>
<keyword evidence="3" id="KW-0234">DNA repair</keyword>
<dbReference type="Pfam" id="PF20168">
    <property type="entry name" value="PDS5"/>
    <property type="match status" value="1"/>
</dbReference>
<evidence type="ECO:0000256" key="3">
    <source>
        <dbReference type="ARBA" id="ARBA00023204"/>
    </source>
</evidence>
<protein>
    <submittedName>
        <fullName evidence="6">Uncharacterized protein</fullName>
    </submittedName>
</protein>
<dbReference type="Proteomes" id="UP001632038">
    <property type="component" value="Unassembled WGS sequence"/>
</dbReference>
<gene>
    <name evidence="6" type="ORF">CASFOL_038035</name>
</gene>
<dbReference type="GO" id="GO:0007062">
    <property type="term" value="P:sister chromatid cohesion"/>
    <property type="evidence" value="ECO:0007669"/>
    <property type="project" value="UniProtKB-ARBA"/>
</dbReference>
<dbReference type="CDD" id="cd20404">
    <property type="entry name" value="Tudor_Agenet_AtEML-like"/>
    <property type="match status" value="1"/>
</dbReference>
<dbReference type="AlphaFoldDB" id="A0ABD3BKC4"/>
<comment type="caution">
    <text evidence="6">The sequence shown here is derived from an EMBL/GenBank/DDBJ whole genome shotgun (WGS) entry which is preliminary data.</text>
</comment>
<proteinExistence type="predicted"/>
<feature type="compositionally biased region" description="Low complexity" evidence="5">
    <location>
        <begin position="513"/>
        <end position="524"/>
    </location>
</feature>
<feature type="compositionally biased region" description="Basic and acidic residues" evidence="5">
    <location>
        <begin position="334"/>
        <end position="344"/>
    </location>
</feature>
<organism evidence="6 7">
    <name type="scientific">Castilleja foliolosa</name>
    <dbReference type="NCBI Taxonomy" id="1961234"/>
    <lineage>
        <taxon>Eukaryota</taxon>
        <taxon>Viridiplantae</taxon>
        <taxon>Streptophyta</taxon>
        <taxon>Embryophyta</taxon>
        <taxon>Tracheophyta</taxon>
        <taxon>Spermatophyta</taxon>
        <taxon>Magnoliopsida</taxon>
        <taxon>eudicotyledons</taxon>
        <taxon>Gunneridae</taxon>
        <taxon>Pentapetalae</taxon>
        <taxon>asterids</taxon>
        <taxon>lamiids</taxon>
        <taxon>Lamiales</taxon>
        <taxon>Orobanchaceae</taxon>
        <taxon>Pedicularideae</taxon>
        <taxon>Castillejinae</taxon>
        <taxon>Castilleja</taxon>
    </lineage>
</organism>
<keyword evidence="2" id="KW-0227">DNA damage</keyword>
<comment type="subcellular location">
    <subcellularLocation>
        <location evidence="1">Nucleus</location>
    </subcellularLocation>
</comment>
<dbReference type="GO" id="GO:0006281">
    <property type="term" value="P:DNA repair"/>
    <property type="evidence" value="ECO:0007669"/>
    <property type="project" value="UniProtKB-KW"/>
</dbReference>
<accession>A0ABD3BKC4</accession>
<evidence type="ECO:0000256" key="4">
    <source>
        <dbReference type="ARBA" id="ARBA00023242"/>
    </source>
</evidence>
<feature type="region of interest" description="Disordered" evidence="5">
    <location>
        <begin position="511"/>
        <end position="580"/>
    </location>
</feature>
<evidence type="ECO:0000256" key="5">
    <source>
        <dbReference type="SAM" id="MobiDB-lite"/>
    </source>
</evidence>
<dbReference type="Gene3D" id="2.30.30.140">
    <property type="match status" value="1"/>
</dbReference>
<dbReference type="PANTHER" id="PTHR12663">
    <property type="entry name" value="ANDROGEN INDUCED INHIBITOR OF PROLIFERATION AS3 / PDS5-RELATED"/>
    <property type="match status" value="1"/>
</dbReference>
<keyword evidence="4" id="KW-0539">Nucleus</keyword>
<reference evidence="7" key="1">
    <citation type="journal article" date="2024" name="IScience">
        <title>Strigolactones Initiate the Formation of Haustorium-like Structures in Castilleja.</title>
        <authorList>
            <person name="Buerger M."/>
            <person name="Peterson D."/>
            <person name="Chory J."/>
        </authorList>
    </citation>
    <scope>NUCLEOTIDE SEQUENCE [LARGE SCALE GENOMIC DNA]</scope>
</reference>
<feature type="region of interest" description="Disordered" evidence="5">
    <location>
        <begin position="394"/>
        <end position="430"/>
    </location>
</feature>
<evidence type="ECO:0000256" key="1">
    <source>
        <dbReference type="ARBA" id="ARBA00004123"/>
    </source>
</evidence>
<feature type="compositionally biased region" description="Basic and acidic residues" evidence="5">
    <location>
        <begin position="570"/>
        <end position="580"/>
    </location>
</feature>
<feature type="compositionally biased region" description="Polar residues" evidence="5">
    <location>
        <begin position="550"/>
        <end position="561"/>
    </location>
</feature>
<dbReference type="GO" id="GO:0005634">
    <property type="term" value="C:nucleus"/>
    <property type="evidence" value="ECO:0007669"/>
    <property type="project" value="UniProtKB-SubCell"/>
</dbReference>
<feature type="compositionally biased region" description="Basic and acidic residues" evidence="5">
    <location>
        <begin position="407"/>
        <end position="420"/>
    </location>
</feature>
<dbReference type="InterPro" id="IPR039776">
    <property type="entry name" value="Pds5"/>
</dbReference>
<evidence type="ECO:0000313" key="7">
    <source>
        <dbReference type="Proteomes" id="UP001632038"/>
    </source>
</evidence>
<evidence type="ECO:0000313" key="6">
    <source>
        <dbReference type="EMBL" id="KAL3617714.1"/>
    </source>
</evidence>
<dbReference type="EMBL" id="JAVIJP010000081">
    <property type="protein sequence ID" value="KAL3617714.1"/>
    <property type="molecule type" value="Genomic_DNA"/>
</dbReference>
<feature type="compositionally biased region" description="Polar residues" evidence="5">
    <location>
        <begin position="421"/>
        <end position="430"/>
    </location>
</feature>
<dbReference type="PANTHER" id="PTHR12663:SF69">
    <property type="entry name" value="SISTER CHROMATID COHESION PROTEIN PDS5 HOMOLOG E"/>
    <property type="match status" value="1"/>
</dbReference>
<evidence type="ECO:0000256" key="2">
    <source>
        <dbReference type="ARBA" id="ARBA00022763"/>
    </source>
</evidence>
<feature type="region of interest" description="Disordered" evidence="5">
    <location>
        <begin position="319"/>
        <end position="358"/>
    </location>
</feature>
<name>A0ABD3BKC4_9LAMI</name>